<reference evidence="1 2" key="1">
    <citation type="submission" date="2020-10" db="EMBL/GenBank/DDBJ databases">
        <title>Sequencing the genomes of 1000 actinobacteria strains.</title>
        <authorList>
            <person name="Klenk H.-P."/>
        </authorList>
    </citation>
    <scope>NUCLEOTIDE SEQUENCE [LARGE SCALE GENOMIC DNA]</scope>
    <source>
        <strain evidence="1 2">DSM 43173</strain>
    </source>
</reference>
<evidence type="ECO:0000313" key="1">
    <source>
        <dbReference type="EMBL" id="MBE1582015.1"/>
    </source>
</evidence>
<protein>
    <submittedName>
        <fullName evidence="1">Uncharacterized protein</fullName>
    </submittedName>
</protein>
<keyword evidence="2" id="KW-1185">Reference proteome</keyword>
<accession>A0ABR9LNK2</accession>
<name>A0ABR9LNK2_9ACTN</name>
<gene>
    <name evidence="1" type="ORF">H4W80_000273</name>
</gene>
<comment type="caution">
    <text evidence="1">The sequence shown here is derived from an EMBL/GenBank/DDBJ whole genome shotgun (WGS) entry which is preliminary data.</text>
</comment>
<dbReference type="Proteomes" id="UP000633509">
    <property type="component" value="Unassembled WGS sequence"/>
</dbReference>
<evidence type="ECO:0000313" key="2">
    <source>
        <dbReference type="Proteomes" id="UP000633509"/>
    </source>
</evidence>
<sequence length="122" mass="12629">MDGLDEMDQTARTAAITARTASLDADDQAILTSRTAEFTTAVEDAGRPLTAAAVIVPTALSPQDAATYLRTCPASAPSTAWHTTLTALGTRAAHGLAELAVLPWACGRSAPSTSRRAPIPLR</sequence>
<organism evidence="1 2">
    <name type="scientific">Nonomuraea angiospora</name>
    <dbReference type="NCBI Taxonomy" id="46172"/>
    <lineage>
        <taxon>Bacteria</taxon>
        <taxon>Bacillati</taxon>
        <taxon>Actinomycetota</taxon>
        <taxon>Actinomycetes</taxon>
        <taxon>Streptosporangiales</taxon>
        <taxon>Streptosporangiaceae</taxon>
        <taxon>Nonomuraea</taxon>
    </lineage>
</organism>
<dbReference type="EMBL" id="JADBEK010000001">
    <property type="protein sequence ID" value="MBE1582015.1"/>
    <property type="molecule type" value="Genomic_DNA"/>
</dbReference>
<dbReference type="RefSeq" id="WP_192783368.1">
    <property type="nucleotide sequence ID" value="NZ_JADBEK010000001.1"/>
</dbReference>
<proteinExistence type="predicted"/>